<organism evidence="2 3">
    <name type="scientific">Candidatus Endonucleibacter bathymodioli</name>
    <dbReference type="NCBI Taxonomy" id="539814"/>
    <lineage>
        <taxon>Bacteria</taxon>
        <taxon>Pseudomonadati</taxon>
        <taxon>Pseudomonadota</taxon>
        <taxon>Gammaproteobacteria</taxon>
        <taxon>Oceanospirillales</taxon>
        <taxon>Endozoicomonadaceae</taxon>
        <taxon>Candidatus Endonucleibacter</taxon>
    </lineage>
</organism>
<feature type="transmembrane region" description="Helical" evidence="1">
    <location>
        <begin position="6"/>
        <end position="23"/>
    </location>
</feature>
<evidence type="ECO:0000313" key="3">
    <source>
        <dbReference type="Proteomes" id="UP001178148"/>
    </source>
</evidence>
<proteinExistence type="predicted"/>
<comment type="caution">
    <text evidence="2">The sequence shown here is derived from an EMBL/GenBank/DDBJ whole genome shotgun (WGS) entry which is preliminary data.</text>
</comment>
<gene>
    <name evidence="2" type="ORF">QS748_02280</name>
</gene>
<keyword evidence="1" id="KW-0812">Transmembrane</keyword>
<dbReference type="Proteomes" id="UP001178148">
    <property type="component" value="Unassembled WGS sequence"/>
</dbReference>
<dbReference type="EMBL" id="JASXSV010000002">
    <property type="protein sequence ID" value="MDP0588081.1"/>
    <property type="molecule type" value="Genomic_DNA"/>
</dbReference>
<accession>A0AA90NWI2</accession>
<keyword evidence="1" id="KW-1133">Transmembrane helix</keyword>
<name>A0AA90NWI2_9GAMM</name>
<keyword evidence="3" id="KW-1185">Reference proteome</keyword>
<evidence type="ECO:0000256" key="1">
    <source>
        <dbReference type="SAM" id="Phobius"/>
    </source>
</evidence>
<evidence type="ECO:0000313" key="2">
    <source>
        <dbReference type="EMBL" id="MDP0588081.1"/>
    </source>
</evidence>
<reference evidence="2 3" key="1">
    <citation type="journal article" date="2023" name="bioRxiv">
        <title>An intranuclear bacterial parasite of deep-sea mussels expresses apoptosis inhibitors acquired from its host.</title>
        <authorList>
            <person name="Gonzalez Porras M.A."/>
            <person name="Assie A."/>
            <person name="Tietjen M."/>
            <person name="Violette M."/>
            <person name="Kleiner M."/>
            <person name="Gruber-Vodicka H."/>
            <person name="Dubilier N."/>
            <person name="Leisch N."/>
        </authorList>
    </citation>
    <scope>NUCLEOTIDE SEQUENCE [LARGE SCALE GENOMIC DNA]</scope>
    <source>
        <strain evidence="2">IAP13</strain>
    </source>
</reference>
<dbReference type="AlphaFoldDB" id="A0AA90NWI2"/>
<protein>
    <submittedName>
        <fullName evidence="2">Uncharacterized protein</fullName>
    </submittedName>
</protein>
<keyword evidence="1" id="KW-0472">Membrane</keyword>
<sequence length="41" mass="4774">MSNIELALGLIYLARILFIVYEFNRTLRGIQKADKISWCLS</sequence>